<protein>
    <submittedName>
        <fullName evidence="5">ABC transporter substrate-binding protein</fullName>
    </submittedName>
</protein>
<comment type="subcellular location">
    <subcellularLocation>
        <location evidence="1">Cell envelope</location>
    </subcellularLocation>
</comment>
<keyword evidence="4" id="KW-0732">Signal</keyword>
<dbReference type="InterPro" id="IPR002491">
    <property type="entry name" value="ABC_transptr_periplasmic_BD"/>
</dbReference>
<dbReference type="Pfam" id="PF01497">
    <property type="entry name" value="Peripla_BP_2"/>
    <property type="match status" value="1"/>
</dbReference>
<comment type="similarity">
    <text evidence="2">Belongs to the bacterial solute-binding protein 8 family.</text>
</comment>
<dbReference type="PROSITE" id="PS50983">
    <property type="entry name" value="FE_B12_PBP"/>
    <property type="match status" value="1"/>
</dbReference>
<dbReference type="GO" id="GO:0030288">
    <property type="term" value="C:outer membrane-bounded periplasmic space"/>
    <property type="evidence" value="ECO:0007669"/>
    <property type="project" value="TreeGrafter"/>
</dbReference>
<evidence type="ECO:0000256" key="2">
    <source>
        <dbReference type="ARBA" id="ARBA00008814"/>
    </source>
</evidence>
<sequence>MLLLGACGNEEEALTTPDGSPVSTPTTRLAEVNIVGSERDYTKTCFAPTAPDAGTPDVRRIVVTDPLLLDDLCALGIGSKVTAVTAGKGSIPRYLGPQLTSVPTIGETPDAAAVTAADPDIVLTTPATASRAAGFTGVRTVTVDPTADPAKNWAERYRSVAGALNRSAAATDLLARFTRETARTGKRKDAAHTEVSLVRFSADGQSVEGTDSFAAQVLATIGVQRPVTQREPGTTELTDGNLTTADADLIYVSYRDAGDVTGPDIKNSGSFKHARTVLESDRWLDMGAPTWKRVLAVDDTVWFSTSGLAAAWLVLNDVKGSLDSNS</sequence>
<organism evidence="5">
    <name type="scientific">Gordonia amarae</name>
    <dbReference type="NCBI Taxonomy" id="36821"/>
    <lineage>
        <taxon>Bacteria</taxon>
        <taxon>Bacillati</taxon>
        <taxon>Actinomycetota</taxon>
        <taxon>Actinomycetes</taxon>
        <taxon>Mycobacteriales</taxon>
        <taxon>Gordoniaceae</taxon>
        <taxon>Gordonia</taxon>
    </lineage>
</organism>
<accession>A0A857LVW6</accession>
<gene>
    <name evidence="5" type="ORF">GII30_16060</name>
</gene>
<evidence type="ECO:0000313" key="5">
    <source>
        <dbReference type="EMBL" id="QHN42093.1"/>
    </source>
</evidence>
<keyword evidence="3" id="KW-0813">Transport</keyword>
<dbReference type="SUPFAM" id="SSF53807">
    <property type="entry name" value="Helical backbone' metal receptor"/>
    <property type="match status" value="1"/>
</dbReference>
<dbReference type="EMBL" id="CP045810">
    <property type="protein sequence ID" value="QHN42093.1"/>
    <property type="molecule type" value="Genomic_DNA"/>
</dbReference>
<dbReference type="GO" id="GO:1901678">
    <property type="term" value="P:iron coordination entity transport"/>
    <property type="evidence" value="ECO:0007669"/>
    <property type="project" value="UniProtKB-ARBA"/>
</dbReference>
<proteinExistence type="inferred from homology"/>
<dbReference type="Gene3D" id="3.40.50.1980">
    <property type="entry name" value="Nitrogenase molybdenum iron protein domain"/>
    <property type="match status" value="2"/>
</dbReference>
<dbReference type="PANTHER" id="PTHR30532:SF25">
    <property type="entry name" value="IRON(III) DICITRATE-BINDING PERIPLASMIC PROTEIN"/>
    <property type="match status" value="1"/>
</dbReference>
<reference evidence="5" key="1">
    <citation type="journal article" date="2021" name="Nat. Microbiol.">
        <title>Cocultivation of an ultrasmall environmental parasitic bacterium with lytic ability against bacteria associated with wastewater foams.</title>
        <authorList>
            <person name="Batinovic S."/>
            <person name="Rose J.J.A."/>
            <person name="Ratcliffe J."/>
            <person name="Seviour R.J."/>
            <person name="Petrovski S."/>
        </authorList>
    </citation>
    <scope>NUCLEOTIDE SEQUENCE</scope>
    <source>
        <strain evidence="5">CON44</strain>
    </source>
</reference>
<dbReference type="InterPro" id="IPR051313">
    <property type="entry name" value="Bact_iron-sidero_bind"/>
</dbReference>
<evidence type="ECO:0000256" key="1">
    <source>
        <dbReference type="ARBA" id="ARBA00004196"/>
    </source>
</evidence>
<name>A0A857LVW6_9ACTN</name>
<dbReference type="AlphaFoldDB" id="A0A857LVW6"/>
<dbReference type="PANTHER" id="PTHR30532">
    <property type="entry name" value="IRON III DICITRATE-BINDING PERIPLASMIC PROTEIN"/>
    <property type="match status" value="1"/>
</dbReference>
<evidence type="ECO:0000256" key="3">
    <source>
        <dbReference type="ARBA" id="ARBA00022448"/>
    </source>
</evidence>
<evidence type="ECO:0000256" key="4">
    <source>
        <dbReference type="ARBA" id="ARBA00022729"/>
    </source>
</evidence>